<evidence type="ECO:0000256" key="4">
    <source>
        <dbReference type="ARBA" id="ARBA00022777"/>
    </source>
</evidence>
<dbReference type="EMBL" id="CP097218">
    <property type="protein sequence ID" value="UQN29942.1"/>
    <property type="molecule type" value="Genomic_DNA"/>
</dbReference>
<evidence type="ECO:0000313" key="8">
    <source>
        <dbReference type="EMBL" id="UQN29942.1"/>
    </source>
</evidence>
<protein>
    <submittedName>
        <fullName evidence="8">1-phosphofructokinase family hexose kinase</fullName>
    </submittedName>
</protein>
<evidence type="ECO:0000259" key="7">
    <source>
        <dbReference type="Pfam" id="PF00294"/>
    </source>
</evidence>
<evidence type="ECO:0000256" key="2">
    <source>
        <dbReference type="ARBA" id="ARBA00022679"/>
    </source>
</evidence>
<dbReference type="PROSITE" id="PS00584">
    <property type="entry name" value="PFKB_KINASES_2"/>
    <property type="match status" value="1"/>
</dbReference>
<dbReference type="InterPro" id="IPR017583">
    <property type="entry name" value="Tagatose/fructose_Pkinase"/>
</dbReference>
<sequence length="385" mass="38490">MIRTLTANPSLDRTVVLGAPLSAGGVHRIVREATQVGGKGVNVARALHLAGAEVEALVPVGAEDPYRALLEDADAPLRTSPVAGAVRTNLTVLSPRESTASESTGSTTSRGSTGSVGSTGSAEHPDAIGDPSGTVTTKLNEPGASISPAELAALESALLTGSGSGGPGSPGGPHGHGASTDERSLAHTVMLSGSLAPGFPEDWYARMVRALHERGDWVGVDTSDAPLRALAAAWVEDPVCAPDLLKPNAFELAQLTGLDAAALDALERAGTDLDSAELGPVGEAAQDLRAQGVAEVLVTLGGAGALLASAQGTWFCPAGPTRVVSTVGAGDCATAGFLLARSRGEDAPTALARAVAYGSAAVALPGTTIPRPDQVVARPDAVRAL</sequence>
<evidence type="ECO:0000256" key="5">
    <source>
        <dbReference type="ARBA" id="ARBA00022840"/>
    </source>
</evidence>
<evidence type="ECO:0000313" key="9">
    <source>
        <dbReference type="Proteomes" id="UP001055868"/>
    </source>
</evidence>
<dbReference type="Gene3D" id="3.40.1190.20">
    <property type="match status" value="2"/>
</dbReference>
<keyword evidence="5" id="KW-0067">ATP-binding</keyword>
<organism evidence="8 9">
    <name type="scientific">Brachybacterium kimchii</name>
    <dbReference type="NCBI Taxonomy" id="2942909"/>
    <lineage>
        <taxon>Bacteria</taxon>
        <taxon>Bacillati</taxon>
        <taxon>Actinomycetota</taxon>
        <taxon>Actinomycetes</taxon>
        <taxon>Micrococcales</taxon>
        <taxon>Dermabacteraceae</taxon>
        <taxon>Brachybacterium</taxon>
    </lineage>
</organism>
<gene>
    <name evidence="8" type="ORF">M4486_00900</name>
</gene>
<proteinExistence type="inferred from homology"/>
<feature type="compositionally biased region" description="Gly residues" evidence="6">
    <location>
        <begin position="162"/>
        <end position="175"/>
    </location>
</feature>
<evidence type="ECO:0000256" key="3">
    <source>
        <dbReference type="ARBA" id="ARBA00022741"/>
    </source>
</evidence>
<dbReference type="InterPro" id="IPR029056">
    <property type="entry name" value="Ribokinase-like"/>
</dbReference>
<keyword evidence="2" id="KW-0808">Transferase</keyword>
<evidence type="ECO:0000256" key="6">
    <source>
        <dbReference type="SAM" id="MobiDB-lite"/>
    </source>
</evidence>
<dbReference type="InterPro" id="IPR011611">
    <property type="entry name" value="PfkB_dom"/>
</dbReference>
<dbReference type="CDD" id="cd01164">
    <property type="entry name" value="FruK_PfkB_like"/>
    <property type="match status" value="1"/>
</dbReference>
<comment type="similarity">
    <text evidence="1">Belongs to the carbohydrate kinase PfkB family.</text>
</comment>
<keyword evidence="9" id="KW-1185">Reference proteome</keyword>
<dbReference type="InterPro" id="IPR002173">
    <property type="entry name" value="Carboh/pur_kinase_PfkB_CS"/>
</dbReference>
<dbReference type="Proteomes" id="UP001055868">
    <property type="component" value="Chromosome"/>
</dbReference>
<name>A0ABY4N5X2_9MICO</name>
<keyword evidence="4" id="KW-0418">Kinase</keyword>
<keyword evidence="3" id="KW-0547">Nucleotide-binding</keyword>
<dbReference type="RefSeq" id="WP_249479125.1">
    <property type="nucleotide sequence ID" value="NZ_CP097218.1"/>
</dbReference>
<evidence type="ECO:0000256" key="1">
    <source>
        <dbReference type="ARBA" id="ARBA00010688"/>
    </source>
</evidence>
<feature type="region of interest" description="Disordered" evidence="6">
    <location>
        <begin position="88"/>
        <end position="142"/>
    </location>
</feature>
<accession>A0ABY4N5X2</accession>
<dbReference type="Pfam" id="PF00294">
    <property type="entry name" value="PfkB"/>
    <property type="match status" value="1"/>
</dbReference>
<dbReference type="PANTHER" id="PTHR46566">
    <property type="entry name" value="1-PHOSPHOFRUCTOKINASE-RELATED"/>
    <property type="match status" value="1"/>
</dbReference>
<feature type="region of interest" description="Disordered" evidence="6">
    <location>
        <begin position="159"/>
        <end position="180"/>
    </location>
</feature>
<dbReference type="SUPFAM" id="SSF53613">
    <property type="entry name" value="Ribokinase-like"/>
    <property type="match status" value="2"/>
</dbReference>
<dbReference type="PANTHER" id="PTHR46566:SF5">
    <property type="entry name" value="1-PHOSPHOFRUCTOKINASE"/>
    <property type="match status" value="1"/>
</dbReference>
<feature type="compositionally biased region" description="Low complexity" evidence="6">
    <location>
        <begin position="98"/>
        <end position="121"/>
    </location>
</feature>
<feature type="domain" description="Carbohydrate kinase PfkB" evidence="7">
    <location>
        <begin position="187"/>
        <end position="373"/>
    </location>
</feature>
<reference evidence="8" key="1">
    <citation type="submission" date="2022-05" db="EMBL/GenBank/DDBJ databases">
        <title>Genomic analysis of Brachybacterium sp. CBA3104.</title>
        <authorList>
            <person name="Roh S.W."/>
            <person name="Kim Y.B."/>
            <person name="Kim Y."/>
        </authorList>
    </citation>
    <scope>NUCLEOTIDE SEQUENCE</scope>
    <source>
        <strain evidence="8">CBA3104</strain>
    </source>
</reference>